<keyword evidence="2" id="KW-0378">Hydrolase</keyword>
<dbReference type="InterPro" id="IPR000073">
    <property type="entry name" value="AB_hydrolase_1"/>
</dbReference>
<dbReference type="GO" id="GO:0016787">
    <property type="term" value="F:hydrolase activity"/>
    <property type="evidence" value="ECO:0007669"/>
    <property type="project" value="UniProtKB-KW"/>
</dbReference>
<comment type="caution">
    <text evidence="2">The sequence shown here is derived from an EMBL/GenBank/DDBJ whole genome shotgun (WGS) entry which is preliminary data.</text>
</comment>
<dbReference type="Proteomes" id="UP001367030">
    <property type="component" value="Unassembled WGS sequence"/>
</dbReference>
<dbReference type="Gene3D" id="3.40.50.1820">
    <property type="entry name" value="alpha/beta hydrolase"/>
    <property type="match status" value="1"/>
</dbReference>
<organism evidence="2 3">
    <name type="scientific">Variovorax robiniae</name>
    <dbReference type="NCBI Taxonomy" id="1836199"/>
    <lineage>
        <taxon>Bacteria</taxon>
        <taxon>Pseudomonadati</taxon>
        <taxon>Pseudomonadota</taxon>
        <taxon>Betaproteobacteria</taxon>
        <taxon>Burkholderiales</taxon>
        <taxon>Comamonadaceae</taxon>
        <taxon>Variovorax</taxon>
    </lineage>
</organism>
<dbReference type="InterPro" id="IPR050471">
    <property type="entry name" value="AB_hydrolase"/>
</dbReference>
<evidence type="ECO:0000313" key="2">
    <source>
        <dbReference type="EMBL" id="MEJ8855111.1"/>
    </source>
</evidence>
<sequence>MTPSIADTPLGPIEYAVVGEGIPVLVIHGSPGGIDAAELMARLLPKDEFKAILVSRPGYLGTTLHDRRTIDQQADLLAALLDEIGIARAAVYTWSGGGPAGYRLAVRHPGKLMSLVAFAAVGQAYHDTHMTAVNRLMFTTAAGRWLMRVLAAHQPRQYIAGALSSEGDLTKEQLAQQVAEVFADDTKRQFILDLGPTAEQGKDRRAGYDNDIEQFGRIESLELERITAPTLIVQGTVDSDLPPAQSYFAAETIPGAELFKLEEGTHLALYTNVDADAAQQRVMDFLRLHAS</sequence>
<gene>
    <name evidence="2" type="ORF">WKW79_11060</name>
</gene>
<dbReference type="InterPro" id="IPR029058">
    <property type="entry name" value="AB_hydrolase_fold"/>
</dbReference>
<dbReference type="EMBL" id="JBBKZS010000004">
    <property type="protein sequence ID" value="MEJ8855111.1"/>
    <property type="molecule type" value="Genomic_DNA"/>
</dbReference>
<evidence type="ECO:0000313" key="3">
    <source>
        <dbReference type="Proteomes" id="UP001367030"/>
    </source>
</evidence>
<keyword evidence="3" id="KW-1185">Reference proteome</keyword>
<protein>
    <submittedName>
        <fullName evidence="2">Alpha/beta hydrolase</fullName>
    </submittedName>
</protein>
<dbReference type="RefSeq" id="WP_340335201.1">
    <property type="nucleotide sequence ID" value="NZ_JBBKZS010000004.1"/>
</dbReference>
<feature type="domain" description="AB hydrolase-1" evidence="1">
    <location>
        <begin position="23"/>
        <end position="272"/>
    </location>
</feature>
<dbReference type="PANTHER" id="PTHR43433">
    <property type="entry name" value="HYDROLASE, ALPHA/BETA FOLD FAMILY PROTEIN"/>
    <property type="match status" value="1"/>
</dbReference>
<evidence type="ECO:0000259" key="1">
    <source>
        <dbReference type="Pfam" id="PF00561"/>
    </source>
</evidence>
<reference evidence="2 3" key="1">
    <citation type="submission" date="2024-03" db="EMBL/GenBank/DDBJ databases">
        <title>Novel species of the genus Variovorax.</title>
        <authorList>
            <person name="Liu Q."/>
            <person name="Xin Y.-H."/>
        </authorList>
    </citation>
    <scope>NUCLEOTIDE SEQUENCE [LARGE SCALE GENOMIC DNA]</scope>
    <source>
        <strain evidence="2 3">KACC 18901</strain>
    </source>
</reference>
<name>A0ABU8X625_9BURK</name>
<dbReference type="PANTHER" id="PTHR43433:SF5">
    <property type="entry name" value="AB HYDROLASE-1 DOMAIN-CONTAINING PROTEIN"/>
    <property type="match status" value="1"/>
</dbReference>
<dbReference type="Pfam" id="PF00561">
    <property type="entry name" value="Abhydrolase_1"/>
    <property type="match status" value="1"/>
</dbReference>
<dbReference type="SUPFAM" id="SSF53474">
    <property type="entry name" value="alpha/beta-Hydrolases"/>
    <property type="match status" value="1"/>
</dbReference>
<proteinExistence type="predicted"/>
<accession>A0ABU8X625</accession>